<dbReference type="InterPro" id="IPR020449">
    <property type="entry name" value="Tscrpt_reg_AraC-type_HTH"/>
</dbReference>
<evidence type="ECO:0000256" key="2">
    <source>
        <dbReference type="ARBA" id="ARBA00023125"/>
    </source>
</evidence>
<reference evidence="7 8" key="1">
    <citation type="submission" date="2023-07" db="EMBL/GenBank/DDBJ databases">
        <title>Paenibacillus sp. JX-17 nov. isolated from soil.</title>
        <authorList>
            <person name="Wan Y."/>
            <person name="Liu B."/>
        </authorList>
    </citation>
    <scope>NUCLEOTIDE SEQUENCE [LARGE SCALE GENOMIC DNA]</scope>
    <source>
        <strain evidence="7 8">JX-17</strain>
    </source>
</reference>
<dbReference type="PROSITE" id="PS50110">
    <property type="entry name" value="RESPONSE_REGULATORY"/>
    <property type="match status" value="1"/>
</dbReference>
<proteinExistence type="predicted"/>
<dbReference type="InterPro" id="IPR009057">
    <property type="entry name" value="Homeodomain-like_sf"/>
</dbReference>
<dbReference type="PANTHER" id="PTHR43280:SF2">
    <property type="entry name" value="HTH-TYPE TRANSCRIPTIONAL REGULATOR EXSA"/>
    <property type="match status" value="1"/>
</dbReference>
<evidence type="ECO:0000259" key="6">
    <source>
        <dbReference type="PROSITE" id="PS50110"/>
    </source>
</evidence>
<keyword evidence="1" id="KW-0805">Transcription regulation</keyword>
<dbReference type="PRINTS" id="PR00032">
    <property type="entry name" value="HTHARAC"/>
</dbReference>
<dbReference type="InterPro" id="IPR018060">
    <property type="entry name" value="HTH_AraC"/>
</dbReference>
<dbReference type="CDD" id="cd17536">
    <property type="entry name" value="REC_YesN-like"/>
    <property type="match status" value="1"/>
</dbReference>
<accession>A0ABT9CF55</accession>
<dbReference type="Proteomes" id="UP001240171">
    <property type="component" value="Unassembled WGS sequence"/>
</dbReference>
<name>A0ABT9CF55_9BACL</name>
<dbReference type="RefSeq" id="WP_305025122.1">
    <property type="nucleotide sequence ID" value="NZ_JAUQTB010000010.1"/>
</dbReference>
<evidence type="ECO:0000256" key="1">
    <source>
        <dbReference type="ARBA" id="ARBA00023015"/>
    </source>
</evidence>
<comment type="caution">
    <text evidence="7">The sequence shown here is derived from an EMBL/GenBank/DDBJ whole genome shotgun (WGS) entry which is preliminary data.</text>
</comment>
<keyword evidence="3" id="KW-0804">Transcription</keyword>
<dbReference type="PROSITE" id="PS01124">
    <property type="entry name" value="HTH_ARAC_FAMILY_2"/>
    <property type="match status" value="1"/>
</dbReference>
<dbReference type="SUPFAM" id="SSF52172">
    <property type="entry name" value="CheY-like"/>
    <property type="match status" value="1"/>
</dbReference>
<dbReference type="InterPro" id="IPR018062">
    <property type="entry name" value="HTH_AraC-typ_CS"/>
</dbReference>
<feature type="domain" description="Response regulatory" evidence="6">
    <location>
        <begin position="3"/>
        <end position="120"/>
    </location>
</feature>
<evidence type="ECO:0000256" key="4">
    <source>
        <dbReference type="PROSITE-ProRule" id="PRU00169"/>
    </source>
</evidence>
<dbReference type="PROSITE" id="PS00041">
    <property type="entry name" value="HTH_ARAC_FAMILY_1"/>
    <property type="match status" value="1"/>
</dbReference>
<keyword evidence="4" id="KW-0597">Phosphoprotein</keyword>
<organism evidence="7 8">
    <name type="scientific">Paenibacillus lacisoli</name>
    <dbReference type="NCBI Taxonomy" id="3064525"/>
    <lineage>
        <taxon>Bacteria</taxon>
        <taxon>Bacillati</taxon>
        <taxon>Bacillota</taxon>
        <taxon>Bacilli</taxon>
        <taxon>Bacillales</taxon>
        <taxon>Paenibacillaceae</taxon>
        <taxon>Paenibacillus</taxon>
    </lineage>
</organism>
<dbReference type="Gene3D" id="1.10.10.60">
    <property type="entry name" value="Homeodomain-like"/>
    <property type="match status" value="2"/>
</dbReference>
<feature type="domain" description="HTH araC/xylS-type" evidence="5">
    <location>
        <begin position="432"/>
        <end position="530"/>
    </location>
</feature>
<keyword evidence="8" id="KW-1185">Reference proteome</keyword>
<dbReference type="InterPro" id="IPR011006">
    <property type="entry name" value="CheY-like_superfamily"/>
</dbReference>
<gene>
    <name evidence="7" type="ORF">Q5741_15945</name>
</gene>
<evidence type="ECO:0000256" key="3">
    <source>
        <dbReference type="ARBA" id="ARBA00023163"/>
    </source>
</evidence>
<evidence type="ECO:0000313" key="7">
    <source>
        <dbReference type="EMBL" id="MDO7907905.1"/>
    </source>
</evidence>
<evidence type="ECO:0000259" key="5">
    <source>
        <dbReference type="PROSITE" id="PS01124"/>
    </source>
</evidence>
<sequence>MVNLMIVDDEHSVVESLSTSIPWESCGVRDVYKAYSAKEAIQLMSMHSVHIVITDIRMPGLSGLDLARTIQQRWKQTKCIILSGHASFDYAKQALQHGTIHYLLKPVSDEELIAAVQAAGEIIASETEQVMKHHQAMYAMKSSMQEQRGELLQDMLLGHRYDERILGRRLEQLEMEISPGAKTHVLLVRYEDYQENPSAFELMKYAITNVAEEILSPSFYLYPTHDAHDCLVFLLSPRSSVQEMEPLLVRLGERLLSNVRQYLRAAISLSFSRTGRFPDQLPQLYQQAMRAFRSPAASASTLHISTEEMPQGIRLQSLPAMHEPPTLPTLMKAGRWNDARNKVEQILEELSDSVFPEHVYAAFHYFAASFSEMAHSEGQPISDVLGEEYQQLLKDGYRVSMRGLSAWSRRVISRLAEQREQQGGEAGSAVIRQVRQWIDQHLNGDVSLQAIAGIVNLHPVYLSKMYKQWTGEGLSDYVVRIRMERAVHLLKHSNLKIYEIGEEVGYGSTPYFIQVFRKHHGLTPQDYRNG</sequence>
<evidence type="ECO:0000313" key="8">
    <source>
        <dbReference type="Proteomes" id="UP001240171"/>
    </source>
</evidence>
<protein>
    <submittedName>
        <fullName evidence="7">Response regulator</fullName>
    </submittedName>
</protein>
<dbReference type="InterPro" id="IPR001789">
    <property type="entry name" value="Sig_transdc_resp-reg_receiver"/>
</dbReference>
<dbReference type="Pfam" id="PF12833">
    <property type="entry name" value="HTH_18"/>
    <property type="match status" value="1"/>
</dbReference>
<dbReference type="SUPFAM" id="SSF46689">
    <property type="entry name" value="Homeodomain-like"/>
    <property type="match status" value="2"/>
</dbReference>
<feature type="modified residue" description="4-aspartylphosphate" evidence="4">
    <location>
        <position position="55"/>
    </location>
</feature>
<dbReference type="EMBL" id="JAUQTB010000010">
    <property type="protein sequence ID" value="MDO7907905.1"/>
    <property type="molecule type" value="Genomic_DNA"/>
</dbReference>
<dbReference type="PANTHER" id="PTHR43280">
    <property type="entry name" value="ARAC-FAMILY TRANSCRIPTIONAL REGULATOR"/>
    <property type="match status" value="1"/>
</dbReference>
<dbReference type="Pfam" id="PF00072">
    <property type="entry name" value="Response_reg"/>
    <property type="match status" value="1"/>
</dbReference>
<dbReference type="SMART" id="SM00342">
    <property type="entry name" value="HTH_ARAC"/>
    <property type="match status" value="1"/>
</dbReference>
<keyword evidence="2" id="KW-0238">DNA-binding</keyword>
<dbReference type="SMART" id="SM00448">
    <property type="entry name" value="REC"/>
    <property type="match status" value="1"/>
</dbReference>
<dbReference type="Gene3D" id="3.40.50.2300">
    <property type="match status" value="1"/>
</dbReference>